<accession>A0A420WNA8</accession>
<protein>
    <submittedName>
        <fullName evidence="6">Peptide/nickel transport system substrate-binding protein</fullName>
    </submittedName>
</protein>
<dbReference type="EMBL" id="RBIG01000001">
    <property type="protein sequence ID" value="RKQ72514.1"/>
    <property type="molecule type" value="Genomic_DNA"/>
</dbReference>
<dbReference type="Gene3D" id="3.10.105.10">
    <property type="entry name" value="Dipeptide-binding Protein, Domain 3"/>
    <property type="match status" value="1"/>
</dbReference>
<evidence type="ECO:0000256" key="4">
    <source>
        <dbReference type="ARBA" id="ARBA00022729"/>
    </source>
</evidence>
<comment type="similarity">
    <text evidence="2">Belongs to the bacterial solute-binding protein 5 family.</text>
</comment>
<keyword evidence="4" id="KW-0732">Signal</keyword>
<dbReference type="InterPro" id="IPR000914">
    <property type="entry name" value="SBP_5_dom"/>
</dbReference>
<dbReference type="AlphaFoldDB" id="A0A420WNA8"/>
<dbReference type="GO" id="GO:1904680">
    <property type="term" value="F:peptide transmembrane transporter activity"/>
    <property type="evidence" value="ECO:0007669"/>
    <property type="project" value="TreeGrafter"/>
</dbReference>
<keyword evidence="3" id="KW-0813">Transport</keyword>
<reference evidence="6 7" key="1">
    <citation type="submission" date="2018-10" db="EMBL/GenBank/DDBJ databases">
        <title>Comparative analysis of microorganisms from saline springs in Andes Mountain Range, Colombia.</title>
        <authorList>
            <person name="Rubin E."/>
        </authorList>
    </citation>
    <scope>NUCLEOTIDE SEQUENCE [LARGE SCALE GENOMIC DNA]</scope>
    <source>
        <strain evidence="6 7">USBA 36</strain>
    </source>
</reference>
<organism evidence="6 7">
    <name type="scientific">Oceanibaculum indicum</name>
    <dbReference type="NCBI Taxonomy" id="526216"/>
    <lineage>
        <taxon>Bacteria</taxon>
        <taxon>Pseudomonadati</taxon>
        <taxon>Pseudomonadota</taxon>
        <taxon>Alphaproteobacteria</taxon>
        <taxon>Rhodospirillales</taxon>
        <taxon>Oceanibaculaceae</taxon>
        <taxon>Oceanibaculum</taxon>
    </lineage>
</organism>
<dbReference type="CDD" id="cd08503">
    <property type="entry name" value="PBP2_NikA_DppA_OppA_like_17"/>
    <property type="match status" value="1"/>
</dbReference>
<dbReference type="InterPro" id="IPR039424">
    <property type="entry name" value="SBP_5"/>
</dbReference>
<evidence type="ECO:0000313" key="6">
    <source>
        <dbReference type="EMBL" id="RKQ72514.1"/>
    </source>
</evidence>
<dbReference type="RefSeq" id="WP_121216974.1">
    <property type="nucleotide sequence ID" value="NZ_RBIG01000001.1"/>
</dbReference>
<dbReference type="PANTHER" id="PTHR30290:SF9">
    <property type="entry name" value="OLIGOPEPTIDE-BINDING PROTEIN APPA"/>
    <property type="match status" value="1"/>
</dbReference>
<dbReference type="PROSITE" id="PS51318">
    <property type="entry name" value="TAT"/>
    <property type="match status" value="1"/>
</dbReference>
<evidence type="ECO:0000256" key="3">
    <source>
        <dbReference type="ARBA" id="ARBA00022448"/>
    </source>
</evidence>
<dbReference type="PANTHER" id="PTHR30290">
    <property type="entry name" value="PERIPLASMIC BINDING COMPONENT OF ABC TRANSPORTER"/>
    <property type="match status" value="1"/>
</dbReference>
<dbReference type="Gene3D" id="3.40.190.10">
    <property type="entry name" value="Periplasmic binding protein-like II"/>
    <property type="match status" value="1"/>
</dbReference>
<dbReference type="InterPro" id="IPR030678">
    <property type="entry name" value="Peptide/Ni-bd"/>
</dbReference>
<evidence type="ECO:0000259" key="5">
    <source>
        <dbReference type="Pfam" id="PF00496"/>
    </source>
</evidence>
<dbReference type="InterPro" id="IPR023765">
    <property type="entry name" value="SBP_5_CS"/>
</dbReference>
<gene>
    <name evidence="6" type="ORF">BCL74_0282</name>
</gene>
<dbReference type="InterPro" id="IPR006311">
    <property type="entry name" value="TAT_signal"/>
</dbReference>
<feature type="domain" description="Solute-binding protein family 5" evidence="5">
    <location>
        <begin position="112"/>
        <end position="453"/>
    </location>
</feature>
<dbReference type="GO" id="GO:0030288">
    <property type="term" value="C:outer membrane-bounded periplasmic space"/>
    <property type="evidence" value="ECO:0007669"/>
    <property type="project" value="UniProtKB-ARBA"/>
</dbReference>
<dbReference type="GO" id="GO:0015833">
    <property type="term" value="P:peptide transport"/>
    <property type="evidence" value="ECO:0007669"/>
    <property type="project" value="TreeGrafter"/>
</dbReference>
<comment type="caution">
    <text evidence="6">The sequence shown here is derived from an EMBL/GenBank/DDBJ whole genome shotgun (WGS) entry which is preliminary data.</text>
</comment>
<dbReference type="Proteomes" id="UP000277424">
    <property type="component" value="Unassembled WGS sequence"/>
</dbReference>
<dbReference type="Gene3D" id="3.90.76.10">
    <property type="entry name" value="Dipeptide-binding Protein, Domain 1"/>
    <property type="match status" value="1"/>
</dbReference>
<dbReference type="GO" id="GO:0043190">
    <property type="term" value="C:ATP-binding cassette (ABC) transporter complex"/>
    <property type="evidence" value="ECO:0007669"/>
    <property type="project" value="InterPro"/>
</dbReference>
<evidence type="ECO:0000256" key="2">
    <source>
        <dbReference type="ARBA" id="ARBA00005695"/>
    </source>
</evidence>
<dbReference type="PIRSF" id="PIRSF002741">
    <property type="entry name" value="MppA"/>
    <property type="match status" value="1"/>
</dbReference>
<dbReference type="SUPFAM" id="SSF53850">
    <property type="entry name" value="Periplasmic binding protein-like II"/>
    <property type="match status" value="1"/>
</dbReference>
<proteinExistence type="inferred from homology"/>
<comment type="subcellular location">
    <subcellularLocation>
        <location evidence="1">Periplasm</location>
    </subcellularLocation>
</comment>
<dbReference type="OrthoDB" id="9803988at2"/>
<dbReference type="PROSITE" id="PS01040">
    <property type="entry name" value="SBP_BACTERIAL_5"/>
    <property type="match status" value="1"/>
</dbReference>
<sequence>MSDTPRNGNHPYIPKLAEQLGKGRIGRRDFLRTATLLGVSAGTAYAMADKLMGASSAALAQSGTPKKGGNLRISMNVKEITDPATYDWSEKGNIARHVIESLTQVGSDNVTRPFLAEGWETSDDLKTWTFRLRKGVKWSNGDEFGADDVIFNFERWLDPATGSSNLGRFSSMVIEEGGKKKMAPGAIEKVDAHTVRFKLQTPDIALPESMGDYPALIAHRDFVKQGGNLTENPVGTGPFALKDFRVGETARFERRGDPYWGGDVYLDGVTYIDHGDDHSAWLAALASNQVDLLYRLITENVPAVKQMSHLQIYETVTGQTGVARMKVTEKPFDDVRVRQAIQACIDHKRLLELAYQGFGVPGEDHHVSPVHPEYAELPPMKQDYDKAKKLLAEAGYANGLEITIDCVTQPSWEPNTCLAIAEMVKPAGINLKVNILPGGTYWDRWTTTPFGFTSWTHRPLGVQVLNLAYRSGVAWNESSYSNPEFDKLLDEAMGVLDPEKRKEKMVPVEKLLQQDAVIIQPYWRSIFTASNKKVKGFKIQPAEEMHVNKIWLDA</sequence>
<name>A0A420WNA8_9PROT</name>
<evidence type="ECO:0000256" key="1">
    <source>
        <dbReference type="ARBA" id="ARBA00004418"/>
    </source>
</evidence>
<evidence type="ECO:0000313" key="7">
    <source>
        <dbReference type="Proteomes" id="UP000277424"/>
    </source>
</evidence>
<dbReference type="Pfam" id="PF00496">
    <property type="entry name" value="SBP_bac_5"/>
    <property type="match status" value="1"/>
</dbReference>